<sequence length="151" mass="16080">MPGNNRPRVYDDILFPTDGSDGADEALSHALELAETHDATIHVLSVVDSTYLGSAAAEATTIESLQEQTEQVIDETIDDIAAHGAAVVAEHRMGDPYEEIIDYAETAGVDMIVMGTHGRSGLDRFLLGSVTEKVVRTADAPVLTVRLSGDT</sequence>
<dbReference type="HOGENOM" id="CLU_049301_11_1_2"/>
<name>G0HS43_HALHT</name>
<dbReference type="AlphaFoldDB" id="G0HS43"/>
<feature type="domain" description="UspA" evidence="2">
    <location>
        <begin position="10"/>
        <end position="146"/>
    </location>
</feature>
<dbReference type="eggNOG" id="arCOG02053">
    <property type="taxonomic scope" value="Archaea"/>
</dbReference>
<dbReference type="PIRSF" id="PIRSF006276">
    <property type="entry name" value="UspA"/>
    <property type="match status" value="1"/>
</dbReference>
<dbReference type="InterPro" id="IPR014729">
    <property type="entry name" value="Rossmann-like_a/b/a_fold"/>
</dbReference>
<dbReference type="STRING" id="634497.HAH_2800"/>
<proteinExistence type="inferred from homology"/>
<accession>G0HS43</accession>
<reference evidence="3 4" key="1">
    <citation type="journal article" date="2011" name="J. Bacteriol.">
        <title>Complete genome sequence of Haloarcula hispanica, a model haloarchaeon for studying genetics, metabolism, and virus-host interaction.</title>
        <authorList>
            <person name="Liu H."/>
            <person name="Wu Z."/>
            <person name="Li M."/>
            <person name="Zhang F."/>
            <person name="Zheng H."/>
            <person name="Han J."/>
            <person name="Liu J."/>
            <person name="Zhou J."/>
            <person name="Wang S."/>
            <person name="Xiang H."/>
        </authorList>
    </citation>
    <scope>NUCLEOTIDE SEQUENCE [LARGE SCALE GENOMIC DNA]</scope>
    <source>
        <strain evidence="4">ATCC 33960 / DSM 4426 / JCM 8911 / NBRC 102182 / NCIMB 2187 / VKM B-1755</strain>
    </source>
</reference>
<organism evidence="3 4">
    <name type="scientific">Haloarcula hispanica (strain ATCC 33960 / DSM 4426 / JCM 8911 / NBRC 102182 / NCIMB 2187 / VKM B-1755)</name>
    <dbReference type="NCBI Taxonomy" id="634497"/>
    <lineage>
        <taxon>Archaea</taxon>
        <taxon>Methanobacteriati</taxon>
        <taxon>Methanobacteriota</taxon>
        <taxon>Stenosarchaea group</taxon>
        <taxon>Halobacteria</taxon>
        <taxon>Halobacteriales</taxon>
        <taxon>Haloarculaceae</taxon>
        <taxon>Haloarcula</taxon>
    </lineage>
</organism>
<evidence type="ECO:0000313" key="3">
    <source>
        <dbReference type="EMBL" id="AEM58380.1"/>
    </source>
</evidence>
<dbReference type="CDD" id="cd00293">
    <property type="entry name" value="USP-like"/>
    <property type="match status" value="1"/>
</dbReference>
<evidence type="ECO:0000259" key="2">
    <source>
        <dbReference type="Pfam" id="PF00582"/>
    </source>
</evidence>
<dbReference type="Proteomes" id="UP000005629">
    <property type="component" value="Chromosome I"/>
</dbReference>
<dbReference type="SUPFAM" id="SSF52402">
    <property type="entry name" value="Adenine nucleotide alpha hydrolases-like"/>
    <property type="match status" value="1"/>
</dbReference>
<evidence type="ECO:0000313" key="4">
    <source>
        <dbReference type="Proteomes" id="UP000005629"/>
    </source>
</evidence>
<dbReference type="PRINTS" id="PR01438">
    <property type="entry name" value="UNVRSLSTRESS"/>
</dbReference>
<dbReference type="Pfam" id="PF00582">
    <property type="entry name" value="Usp"/>
    <property type="match status" value="1"/>
</dbReference>
<evidence type="ECO:0000256" key="1">
    <source>
        <dbReference type="ARBA" id="ARBA00008791"/>
    </source>
</evidence>
<dbReference type="KEGG" id="hhi:HAH_2800"/>
<dbReference type="EMBL" id="CP002921">
    <property type="protein sequence ID" value="AEM58380.1"/>
    <property type="molecule type" value="Genomic_DNA"/>
</dbReference>
<comment type="similarity">
    <text evidence="1">Belongs to the universal stress protein A family.</text>
</comment>
<dbReference type="PANTHER" id="PTHR46268">
    <property type="entry name" value="STRESS RESPONSE PROTEIN NHAX"/>
    <property type="match status" value="1"/>
</dbReference>
<gene>
    <name evidence="3" type="ordered locus">HAH_2800</name>
</gene>
<dbReference type="Gene3D" id="3.40.50.620">
    <property type="entry name" value="HUPs"/>
    <property type="match status" value="1"/>
</dbReference>
<dbReference type="PANTHER" id="PTHR46268:SF6">
    <property type="entry name" value="UNIVERSAL STRESS PROTEIN UP12"/>
    <property type="match status" value="1"/>
</dbReference>
<dbReference type="InterPro" id="IPR006016">
    <property type="entry name" value="UspA"/>
</dbReference>
<dbReference type="InterPro" id="IPR006015">
    <property type="entry name" value="Universal_stress_UspA"/>
</dbReference>
<protein>
    <submittedName>
        <fullName evidence="3">Universal stress protein</fullName>
    </submittedName>
</protein>